<sequence>MSAGSVSVAAIPGRRTTVRVAVIGDRGTSKSSLITAAVSEIFPESVSPVLPPTRLPADYYPDGVPSRSLTLHLVWKVKAPLIVVGCKLDLCDEHFLGSLELVMAPIMQQFREIETCIECSAANLVQGLIFAANGQKKKGESKDTDVQIFQGLLIFQVNWNGSDGVWKLQIDFQNLRRAPKTYTNRWKLTLVAPPRQGCWSFSSSHWRLINNNLRCYDLAMELASKTTGR</sequence>
<evidence type="ECO:0000313" key="1">
    <source>
        <dbReference type="EMBL" id="KAI3682713.1"/>
    </source>
</evidence>
<comment type="caution">
    <text evidence="1">The sequence shown here is derived from an EMBL/GenBank/DDBJ whole genome shotgun (WGS) entry which is preliminary data.</text>
</comment>
<protein>
    <submittedName>
        <fullName evidence="1">Uncharacterized protein</fullName>
    </submittedName>
</protein>
<proteinExistence type="predicted"/>
<organism evidence="1 2">
    <name type="scientific">Smallanthus sonchifolius</name>
    <dbReference type="NCBI Taxonomy" id="185202"/>
    <lineage>
        <taxon>Eukaryota</taxon>
        <taxon>Viridiplantae</taxon>
        <taxon>Streptophyta</taxon>
        <taxon>Embryophyta</taxon>
        <taxon>Tracheophyta</taxon>
        <taxon>Spermatophyta</taxon>
        <taxon>Magnoliopsida</taxon>
        <taxon>eudicotyledons</taxon>
        <taxon>Gunneridae</taxon>
        <taxon>Pentapetalae</taxon>
        <taxon>asterids</taxon>
        <taxon>campanulids</taxon>
        <taxon>Asterales</taxon>
        <taxon>Asteraceae</taxon>
        <taxon>Asteroideae</taxon>
        <taxon>Heliantheae alliance</taxon>
        <taxon>Millerieae</taxon>
        <taxon>Smallanthus</taxon>
    </lineage>
</organism>
<gene>
    <name evidence="1" type="ORF">L1987_82897</name>
</gene>
<reference evidence="1 2" key="2">
    <citation type="journal article" date="2022" name="Mol. Ecol. Resour.">
        <title>The genomes of chicory, endive, great burdock and yacon provide insights into Asteraceae paleo-polyploidization history and plant inulin production.</title>
        <authorList>
            <person name="Fan W."/>
            <person name="Wang S."/>
            <person name="Wang H."/>
            <person name="Wang A."/>
            <person name="Jiang F."/>
            <person name="Liu H."/>
            <person name="Zhao H."/>
            <person name="Xu D."/>
            <person name="Zhang Y."/>
        </authorList>
    </citation>
    <scope>NUCLEOTIDE SEQUENCE [LARGE SCALE GENOMIC DNA]</scope>
    <source>
        <strain evidence="2">cv. Yunnan</strain>
        <tissue evidence="1">Leaves</tissue>
    </source>
</reference>
<accession>A0ACB8YBX8</accession>
<dbReference type="Proteomes" id="UP001056120">
    <property type="component" value="Linkage Group LG28"/>
</dbReference>
<dbReference type="EMBL" id="CM042045">
    <property type="protein sequence ID" value="KAI3682713.1"/>
    <property type="molecule type" value="Genomic_DNA"/>
</dbReference>
<keyword evidence="2" id="KW-1185">Reference proteome</keyword>
<name>A0ACB8YBX8_9ASTR</name>
<reference evidence="2" key="1">
    <citation type="journal article" date="2022" name="Mol. Ecol. Resour.">
        <title>The genomes of chicory, endive, great burdock and yacon provide insights into Asteraceae palaeo-polyploidization history and plant inulin production.</title>
        <authorList>
            <person name="Fan W."/>
            <person name="Wang S."/>
            <person name="Wang H."/>
            <person name="Wang A."/>
            <person name="Jiang F."/>
            <person name="Liu H."/>
            <person name="Zhao H."/>
            <person name="Xu D."/>
            <person name="Zhang Y."/>
        </authorList>
    </citation>
    <scope>NUCLEOTIDE SEQUENCE [LARGE SCALE GENOMIC DNA]</scope>
    <source>
        <strain evidence="2">cv. Yunnan</strain>
    </source>
</reference>
<evidence type="ECO:0000313" key="2">
    <source>
        <dbReference type="Proteomes" id="UP001056120"/>
    </source>
</evidence>